<dbReference type="AlphaFoldDB" id="A0A2I0JFR9"/>
<proteinExistence type="predicted"/>
<accession>A0A2I0JFR9</accession>
<dbReference type="InterPro" id="IPR036047">
    <property type="entry name" value="F-box-like_dom_sf"/>
</dbReference>
<dbReference type="Gene3D" id="1.20.1280.50">
    <property type="match status" value="1"/>
</dbReference>
<dbReference type="EMBL" id="PGOL01001723">
    <property type="protein sequence ID" value="PKI55097.1"/>
    <property type="molecule type" value="Genomic_DNA"/>
</dbReference>
<protein>
    <recommendedName>
        <fullName evidence="2">F-box domain-containing protein</fullName>
    </recommendedName>
</protein>
<dbReference type="PANTHER" id="PTHR47712">
    <property type="entry name" value="OS09G0555300 PROTEIN"/>
    <property type="match status" value="1"/>
</dbReference>
<name>A0A2I0JFR9_PUNGR</name>
<feature type="domain" description="F-box" evidence="2">
    <location>
        <begin position="130"/>
        <end position="175"/>
    </location>
</feature>
<dbReference type="GO" id="GO:0019005">
    <property type="term" value="C:SCF ubiquitin ligase complex"/>
    <property type="evidence" value="ECO:0007669"/>
    <property type="project" value="TreeGrafter"/>
</dbReference>
<dbReference type="PROSITE" id="PS50181">
    <property type="entry name" value="FBOX"/>
    <property type="match status" value="1"/>
</dbReference>
<comment type="caution">
    <text evidence="3">The sequence shown here is derived from an EMBL/GenBank/DDBJ whole genome shotgun (WGS) entry which is preliminary data.</text>
</comment>
<dbReference type="STRING" id="22663.A0A2I0JFR9"/>
<evidence type="ECO:0000313" key="4">
    <source>
        <dbReference type="Proteomes" id="UP000233551"/>
    </source>
</evidence>
<dbReference type="InterPro" id="IPR001810">
    <property type="entry name" value="F-box_dom"/>
</dbReference>
<evidence type="ECO:0000313" key="3">
    <source>
        <dbReference type="EMBL" id="PKI55097.1"/>
    </source>
</evidence>
<dbReference type="SUPFAM" id="SSF81383">
    <property type="entry name" value="F-box domain"/>
    <property type="match status" value="1"/>
</dbReference>
<reference evidence="3 4" key="1">
    <citation type="submission" date="2017-11" db="EMBL/GenBank/DDBJ databases">
        <title>De-novo sequencing of pomegranate (Punica granatum L.) genome.</title>
        <authorList>
            <person name="Akparov Z."/>
            <person name="Amiraslanov A."/>
            <person name="Hajiyeva S."/>
            <person name="Abbasov M."/>
            <person name="Kaur K."/>
            <person name="Hamwieh A."/>
            <person name="Solovyev V."/>
            <person name="Salamov A."/>
            <person name="Braich B."/>
            <person name="Kosarev P."/>
            <person name="Mahmoud A."/>
            <person name="Hajiyev E."/>
            <person name="Babayeva S."/>
            <person name="Izzatullayeva V."/>
            <person name="Mammadov A."/>
            <person name="Mammadov A."/>
            <person name="Sharifova S."/>
            <person name="Ojaghi J."/>
            <person name="Eynullazada K."/>
            <person name="Bayramov B."/>
            <person name="Abdulazimova A."/>
            <person name="Shahmuradov I."/>
        </authorList>
    </citation>
    <scope>NUCLEOTIDE SEQUENCE [LARGE SCALE GENOMIC DNA]</scope>
    <source>
        <strain evidence="4">cv. AG2017</strain>
        <tissue evidence="3">Leaf</tissue>
    </source>
</reference>
<organism evidence="3 4">
    <name type="scientific">Punica granatum</name>
    <name type="common">Pomegranate</name>
    <dbReference type="NCBI Taxonomy" id="22663"/>
    <lineage>
        <taxon>Eukaryota</taxon>
        <taxon>Viridiplantae</taxon>
        <taxon>Streptophyta</taxon>
        <taxon>Embryophyta</taxon>
        <taxon>Tracheophyta</taxon>
        <taxon>Spermatophyta</taxon>
        <taxon>Magnoliopsida</taxon>
        <taxon>eudicotyledons</taxon>
        <taxon>Gunneridae</taxon>
        <taxon>Pentapetalae</taxon>
        <taxon>rosids</taxon>
        <taxon>malvids</taxon>
        <taxon>Myrtales</taxon>
        <taxon>Lythraceae</taxon>
        <taxon>Punica</taxon>
    </lineage>
</organism>
<dbReference type="Pfam" id="PF00646">
    <property type="entry name" value="F-box"/>
    <property type="match status" value="1"/>
</dbReference>
<dbReference type="SMART" id="SM00256">
    <property type="entry name" value="FBOX"/>
    <property type="match status" value="1"/>
</dbReference>
<sequence>MAEETYLRRDLEALSVSRRLVRSVSQKWRKKNRKSEDEEDKTTGVSMRCLTLYGRGGGCKVGADTGEEYGDPSSRRRSSASEEGKGGIGYVTACAPDEIGIGVDCFSYGVKERFWRRSNRRDVELEETISKMHVFLPDDILEMCLVRLPLTSLMNARLVCKKWRNLTSTPRFMQMRKEGLYQSPWLFLFGA</sequence>
<dbReference type="PANTHER" id="PTHR47712:SF1">
    <property type="entry name" value="OS09G0555300 PROTEIN"/>
    <property type="match status" value="1"/>
</dbReference>
<feature type="region of interest" description="Disordered" evidence="1">
    <location>
        <begin position="64"/>
        <end position="85"/>
    </location>
</feature>
<dbReference type="CDD" id="cd22157">
    <property type="entry name" value="F-box_AtFBW1-like"/>
    <property type="match status" value="1"/>
</dbReference>
<dbReference type="Proteomes" id="UP000233551">
    <property type="component" value="Unassembled WGS sequence"/>
</dbReference>
<evidence type="ECO:0000259" key="2">
    <source>
        <dbReference type="PROSITE" id="PS50181"/>
    </source>
</evidence>
<keyword evidence="4" id="KW-1185">Reference proteome</keyword>
<feature type="non-terminal residue" evidence="3">
    <location>
        <position position="191"/>
    </location>
</feature>
<evidence type="ECO:0000256" key="1">
    <source>
        <dbReference type="SAM" id="MobiDB-lite"/>
    </source>
</evidence>
<gene>
    <name evidence="3" type="ORF">CRG98_024388</name>
</gene>